<dbReference type="SUPFAM" id="SSF53067">
    <property type="entry name" value="Actin-like ATPase domain"/>
    <property type="match status" value="2"/>
</dbReference>
<comment type="caution">
    <text evidence="8">The sequence shown here is derived from an EMBL/GenBank/DDBJ whole genome shotgun (WGS) entry which is preliminary data.</text>
</comment>
<keyword evidence="4" id="KW-0175">Coiled coil</keyword>
<proteinExistence type="inferred from homology"/>
<dbReference type="GO" id="GO:0004856">
    <property type="term" value="F:D-xylulokinase activity"/>
    <property type="evidence" value="ECO:0007669"/>
    <property type="project" value="InterPro"/>
</dbReference>
<dbReference type="InterPro" id="IPR042024">
    <property type="entry name" value="D-XK_euk"/>
</dbReference>
<dbReference type="CDD" id="cd07776">
    <property type="entry name" value="ASKHA_NBD_FGGY_SpXK-like"/>
    <property type="match status" value="1"/>
</dbReference>
<dbReference type="Pfam" id="PF00370">
    <property type="entry name" value="FGGY_N"/>
    <property type="match status" value="1"/>
</dbReference>
<gene>
    <name evidence="8" type="primary">XYLB</name>
    <name evidence="8" type="ORF">T12_11175</name>
</gene>
<protein>
    <submittedName>
        <fullName evidence="8">Xylulose kinase</fullName>
    </submittedName>
</protein>
<dbReference type="EMBL" id="JYDQ01000107">
    <property type="protein sequence ID" value="KRY14838.1"/>
    <property type="molecule type" value="Genomic_DNA"/>
</dbReference>
<evidence type="ECO:0000256" key="4">
    <source>
        <dbReference type="SAM" id="Coils"/>
    </source>
</evidence>
<name>A0A0V0ZQA1_9BILA</name>
<dbReference type="STRING" id="990121.A0A0V0ZQA1"/>
<dbReference type="AlphaFoldDB" id="A0A0V0ZQA1"/>
<dbReference type="GO" id="GO:0042732">
    <property type="term" value="P:D-xylose metabolic process"/>
    <property type="evidence" value="ECO:0007669"/>
    <property type="project" value="InterPro"/>
</dbReference>
<sequence length="1144" mass="129966">METFLGIDLGTQQLKAVLTDENLNIVCIEVINYDNELPEFKTVGGVHRAGETVTAPVLMWIKALDNLLHRLKLNGIEFSSIKAISGAAQQHGSVFWKHGAEQILKTLNFHETLFNQLQNSFATNDCPIWMDASTTSECKILEDSCGGPMELAMRTGSVGCERFTGPQIFKKYRKERHIYDSTEHISLISSFLCSVFCGCYASVDFGDASGTNLFNIATFKWDDHCVNVCGKDLRSKLGDCVPSTTSIGFIADYFVKRYGFSPVCSVIVFTGDNHFLLKSWMNFFEKLLCKLQDSPPAVSHILCNTVTFTSARPINYSSSGQLTSLAVLCQNSDCLGISLGTSDTLFFWLHEPVPIPSGHVFCNPLQQDAYMGLIWYLLSHCLLNGDGTRTNIRTLCGCKTWYEFELLVAETPPGNNGFIGTVGRIYFDELETSCSIKPGYYRFNVDGKLLQSFASNVEARAILEHQCLSKRMSLENVCLTDEMKHIQVTGGASENSALVQILSDVFNLPVYKIKTAHSAALGGCARAIMLESKNFNFHSGSYAELVALPRAFAVEIYNTMICRYKELIKLFNPLLSSVFKFCDCYSNMKCNFDLAVEISCSEMFRESDSFAMGSDLSGEVEEKFERLKNIWNNLGFTDAEREDRLKTTINHLKLVLDRMIDEEEETLNLAVESIEKNKIVINALELELNEPAEPNISENLPLLDKEHHYRKRAEYLASEKNQRLERRSRIMEELKMACYRLGMNSPSSKPSLRLDDLNHLESELSSKKTLLDQRISLVTSYMTKIQTLAHVMAYHGEDLFERNTIERGDGGPEYTEEMVKRVKLFYEKLSMQYEVFLEEAKKRNEEKLSELTIYWEKCKISQNERNCFLQSVEDKYSTDALALYDREIERLSTFYESRKCMFDLIEKWENLWKQKIDFESRDSNAMRFLNRGGSLLQEEKERKAIEKKLPKVRLEIQQALNEWNAENPTATFLYDGLPVLKKLEQIEAAYYEEKEKEKIEKKLAKTRKLESEARFGSSTPVRTRLATMMRTPTPKTTSARKAAKGKTPSSDGGPLVTPRVSLRRTPVKRQFKELQSPLVFVKPTSPAVLASPPRKRNDENVPTSEQSVTLQSYRDFVADINVRGNAVASSFYQLQSSPRDDCQA</sequence>
<feature type="region of interest" description="Disordered" evidence="5">
    <location>
        <begin position="1088"/>
        <end position="1107"/>
    </location>
</feature>
<reference evidence="8 9" key="1">
    <citation type="submission" date="2015-01" db="EMBL/GenBank/DDBJ databases">
        <title>Evolution of Trichinella species and genotypes.</title>
        <authorList>
            <person name="Korhonen P.K."/>
            <person name="Edoardo P."/>
            <person name="Giuseppe L.R."/>
            <person name="Gasser R.B."/>
        </authorList>
    </citation>
    <scope>NUCLEOTIDE SEQUENCE [LARGE SCALE GENOMIC DNA]</scope>
    <source>
        <strain evidence="8">ISS2496</strain>
    </source>
</reference>
<keyword evidence="3 8" id="KW-0418">Kinase</keyword>
<evidence type="ECO:0000256" key="1">
    <source>
        <dbReference type="ARBA" id="ARBA00009156"/>
    </source>
</evidence>
<dbReference type="PANTHER" id="PTHR10196">
    <property type="entry name" value="SUGAR KINASE"/>
    <property type="match status" value="1"/>
</dbReference>
<dbReference type="OrthoDB" id="1728974at2759"/>
<dbReference type="InterPro" id="IPR018485">
    <property type="entry name" value="FGGY_C"/>
</dbReference>
<dbReference type="GO" id="GO:0005829">
    <property type="term" value="C:cytosol"/>
    <property type="evidence" value="ECO:0007669"/>
    <property type="project" value="TreeGrafter"/>
</dbReference>
<dbReference type="Pfam" id="PF02782">
    <property type="entry name" value="FGGY_C"/>
    <property type="match status" value="1"/>
</dbReference>
<feature type="domain" description="Carbohydrate kinase FGGY N-terminal" evidence="6">
    <location>
        <begin position="4"/>
        <end position="275"/>
    </location>
</feature>
<organism evidence="8 9">
    <name type="scientific">Trichinella patagoniensis</name>
    <dbReference type="NCBI Taxonomy" id="990121"/>
    <lineage>
        <taxon>Eukaryota</taxon>
        <taxon>Metazoa</taxon>
        <taxon>Ecdysozoa</taxon>
        <taxon>Nematoda</taxon>
        <taxon>Enoplea</taxon>
        <taxon>Dorylaimia</taxon>
        <taxon>Trichinellida</taxon>
        <taxon>Trichinellidae</taxon>
        <taxon>Trichinella</taxon>
    </lineage>
</organism>
<accession>A0A0V0ZQA1</accession>
<comment type="similarity">
    <text evidence="1">Belongs to the FGGY kinase family.</text>
</comment>
<dbReference type="PANTHER" id="PTHR10196:SF57">
    <property type="entry name" value="XYLULOSE KINASE"/>
    <property type="match status" value="1"/>
</dbReference>
<dbReference type="InterPro" id="IPR043129">
    <property type="entry name" value="ATPase_NBD"/>
</dbReference>
<dbReference type="Pfam" id="PF03999">
    <property type="entry name" value="MAP65_ASE1"/>
    <property type="match status" value="1"/>
</dbReference>
<evidence type="ECO:0000259" key="6">
    <source>
        <dbReference type="Pfam" id="PF00370"/>
    </source>
</evidence>
<evidence type="ECO:0000256" key="5">
    <source>
        <dbReference type="SAM" id="MobiDB-lite"/>
    </source>
</evidence>
<dbReference type="Proteomes" id="UP000054783">
    <property type="component" value="Unassembled WGS sequence"/>
</dbReference>
<evidence type="ECO:0000313" key="8">
    <source>
        <dbReference type="EMBL" id="KRY14838.1"/>
    </source>
</evidence>
<feature type="domain" description="Carbohydrate kinase FGGY C-terminal" evidence="7">
    <location>
        <begin position="337"/>
        <end position="528"/>
    </location>
</feature>
<feature type="region of interest" description="Disordered" evidence="5">
    <location>
        <begin position="1031"/>
        <end position="1063"/>
    </location>
</feature>
<evidence type="ECO:0000256" key="2">
    <source>
        <dbReference type="ARBA" id="ARBA00022679"/>
    </source>
</evidence>
<keyword evidence="2" id="KW-0808">Transferase</keyword>
<feature type="coiled-coil region" evidence="4">
    <location>
        <begin position="935"/>
        <end position="1012"/>
    </location>
</feature>
<dbReference type="Gene3D" id="1.20.58.1520">
    <property type="match status" value="1"/>
</dbReference>
<evidence type="ECO:0000313" key="9">
    <source>
        <dbReference type="Proteomes" id="UP000054783"/>
    </source>
</evidence>
<keyword evidence="9" id="KW-1185">Reference proteome</keyword>
<dbReference type="FunFam" id="3.30.420.40:FF:000118">
    <property type="entry name" value="Xylulose kinase 2"/>
    <property type="match status" value="1"/>
</dbReference>
<evidence type="ECO:0000256" key="3">
    <source>
        <dbReference type="ARBA" id="ARBA00022777"/>
    </source>
</evidence>
<dbReference type="GO" id="GO:0005997">
    <property type="term" value="P:xylulose metabolic process"/>
    <property type="evidence" value="ECO:0007669"/>
    <property type="project" value="TreeGrafter"/>
</dbReference>
<evidence type="ECO:0000259" key="7">
    <source>
        <dbReference type="Pfam" id="PF02782"/>
    </source>
</evidence>
<dbReference type="Gene3D" id="3.30.420.40">
    <property type="match status" value="2"/>
</dbReference>
<dbReference type="InterPro" id="IPR018484">
    <property type="entry name" value="FGGY_N"/>
</dbReference>